<dbReference type="InterPro" id="IPR020396">
    <property type="entry name" value="NADH_UbQ_OxRdtase_CS"/>
</dbReference>
<dbReference type="Pfam" id="PF00329">
    <property type="entry name" value="Complex1_30kDa"/>
    <property type="match status" value="1"/>
</dbReference>
<dbReference type="SUPFAM" id="SSF143243">
    <property type="entry name" value="Nqo5-like"/>
    <property type="match status" value="1"/>
</dbReference>
<feature type="binding site" evidence="5">
    <location>
        <position position="532"/>
    </location>
    <ligand>
        <name>Fe cation</name>
        <dbReference type="ChEBI" id="CHEBI:24875"/>
    </ligand>
</feature>
<dbReference type="GO" id="GO:0016651">
    <property type="term" value="F:oxidoreductase activity, acting on NAD(P)H"/>
    <property type="evidence" value="ECO:0007669"/>
    <property type="project" value="InterPro"/>
</dbReference>
<evidence type="ECO:0000256" key="1">
    <source>
        <dbReference type="ARBA" id="ARBA00004202"/>
    </source>
</evidence>
<dbReference type="PANTHER" id="PTHR43485">
    <property type="entry name" value="HYDROGENASE-4 COMPONENT G"/>
    <property type="match status" value="1"/>
</dbReference>
<dbReference type="EMBL" id="DUTF01000375">
    <property type="protein sequence ID" value="HHY28560.1"/>
    <property type="molecule type" value="Genomic_DNA"/>
</dbReference>
<dbReference type="PANTHER" id="PTHR43485:SF1">
    <property type="entry name" value="FORMATE HYDROGENLYASE SUBUNIT 5-RELATED"/>
    <property type="match status" value="1"/>
</dbReference>
<name>A0A7C7DCL9_9FIRM</name>
<keyword evidence="2" id="KW-0813">Transport</keyword>
<dbReference type="GO" id="GO:0051287">
    <property type="term" value="F:NAD binding"/>
    <property type="evidence" value="ECO:0007669"/>
    <property type="project" value="InterPro"/>
</dbReference>
<dbReference type="Pfam" id="PF00374">
    <property type="entry name" value="NiFeSe_Hases"/>
    <property type="match status" value="1"/>
</dbReference>
<dbReference type="Proteomes" id="UP000553059">
    <property type="component" value="Unassembled WGS sequence"/>
</dbReference>
<gene>
    <name evidence="8" type="ORF">GX523_17820</name>
</gene>
<dbReference type="InterPro" id="IPR001501">
    <property type="entry name" value="Ni-dep_hyd_lsu"/>
</dbReference>
<sequence>MENSLNLREYFEGRVLKQPEDFSLDLWTKNEGLVWLKSNCLPEVVEHFWLDAQSRPMLMTHVGNDERGLGHGFVLYLLFHFFDDFTLTLGVRGIEESFPSLTILCPALNWPEREVRDLLGLRPEGHPDDRPLVLHPGWPEGFYPLRKFEPELSSMFEERSPGFDPQPLSFTEAKGEGTFEIPVGPIHAGIIEPGHFRFQTIGETILHLDAQLFYTHKGIEKLLEGKSPEEGLEIVERVCGVCTVSHALAYCEAVEKLKGVQVSRRILGWRTVLAELERLYNHVGDIGNLCAGVGFALGSGNALQSKEQLQRLNHKLFGHRFLRGNITLGGVRRIPEQEEIAWLQRRLAELERDFEEWIPLILEHDGFRQRAITTGVLSKQSALDLGVTGPAARASGISQDWRERHAHLLYGELKVEPQVEQEGDVWARLMVRVREVKQSFALLAKLLEGDYLHDSLEPCLLPAAYSFAWGCAESPRGTDVVWLMLDDEGKIYRCRIRSASYFNWPAVPLAVLGNIVPDFPLINKSFELCYSCCDR</sequence>
<feature type="binding site" evidence="5">
    <location>
        <position position="496"/>
    </location>
    <ligand>
        <name>Mg(2+)</name>
        <dbReference type="ChEBI" id="CHEBI:18420"/>
    </ligand>
</feature>
<dbReference type="Gene3D" id="1.10.645.10">
    <property type="entry name" value="Cytochrome-c3 Hydrogenase, chain B"/>
    <property type="match status" value="1"/>
</dbReference>
<keyword evidence="8" id="KW-0456">Lyase</keyword>
<evidence type="ECO:0000313" key="9">
    <source>
        <dbReference type="Proteomes" id="UP000553059"/>
    </source>
</evidence>
<proteinExistence type="predicted"/>
<evidence type="ECO:0000256" key="5">
    <source>
        <dbReference type="PIRSR" id="PIRSR601501-1"/>
    </source>
</evidence>
<feature type="domain" description="NADH-quinone oxidoreductase subunit D" evidence="7">
    <location>
        <begin position="470"/>
        <end position="535"/>
    </location>
</feature>
<evidence type="ECO:0000259" key="7">
    <source>
        <dbReference type="Pfam" id="PF00346"/>
    </source>
</evidence>
<evidence type="ECO:0000313" key="8">
    <source>
        <dbReference type="EMBL" id="HHY28560.1"/>
    </source>
</evidence>
<dbReference type="GO" id="GO:0016151">
    <property type="term" value="F:nickel cation binding"/>
    <property type="evidence" value="ECO:0007669"/>
    <property type="project" value="InterPro"/>
</dbReference>
<keyword evidence="5" id="KW-0533">Nickel</keyword>
<organism evidence="8 9">
    <name type="scientific">Desulfitobacterium dehalogenans</name>
    <dbReference type="NCBI Taxonomy" id="36854"/>
    <lineage>
        <taxon>Bacteria</taxon>
        <taxon>Bacillati</taxon>
        <taxon>Bacillota</taxon>
        <taxon>Clostridia</taxon>
        <taxon>Eubacteriales</taxon>
        <taxon>Desulfitobacteriaceae</taxon>
        <taxon>Desulfitobacterium</taxon>
    </lineage>
</organism>
<dbReference type="InterPro" id="IPR001135">
    <property type="entry name" value="NADH_Q_OxRdtase_suD"/>
</dbReference>
<dbReference type="InterPro" id="IPR052197">
    <property type="entry name" value="ComplexI_49kDa-like"/>
</dbReference>
<dbReference type="GO" id="GO:0016829">
    <property type="term" value="F:lyase activity"/>
    <property type="evidence" value="ECO:0007669"/>
    <property type="project" value="UniProtKB-KW"/>
</dbReference>
<dbReference type="GO" id="GO:0008137">
    <property type="term" value="F:NADH dehydrogenase (ubiquinone) activity"/>
    <property type="evidence" value="ECO:0007669"/>
    <property type="project" value="InterPro"/>
</dbReference>
<comment type="subcellular location">
    <subcellularLocation>
        <location evidence="1">Cell membrane</location>
        <topology evidence="1">Peripheral membrane protein</topology>
    </subcellularLocation>
</comment>
<feature type="binding site" evidence="5">
    <location>
        <position position="242"/>
    </location>
    <ligand>
        <name>Ni(2+)</name>
        <dbReference type="ChEBI" id="CHEBI:49786"/>
    </ligand>
</feature>
<evidence type="ECO:0000256" key="2">
    <source>
        <dbReference type="ARBA" id="ARBA00022448"/>
    </source>
</evidence>
<dbReference type="Pfam" id="PF00346">
    <property type="entry name" value="Complex1_49kDa"/>
    <property type="match status" value="2"/>
</dbReference>
<dbReference type="SUPFAM" id="SSF56762">
    <property type="entry name" value="HydB/Nqo4-like"/>
    <property type="match status" value="1"/>
</dbReference>
<dbReference type="InterPro" id="IPR001268">
    <property type="entry name" value="NADH_UbQ_OxRdtase_30kDa_su"/>
</dbReference>
<feature type="domain" description="NADH:ubiquinone oxidoreductase 30kDa subunit" evidence="6">
    <location>
        <begin position="34"/>
        <end position="147"/>
    </location>
</feature>
<feature type="binding site" evidence="5">
    <location>
        <position position="242"/>
    </location>
    <ligand>
        <name>Fe cation</name>
        <dbReference type="ChEBI" id="CHEBI:24875"/>
    </ligand>
</feature>
<protein>
    <submittedName>
        <fullName evidence="8">Formate hydrogenlyase</fullName>
    </submittedName>
</protein>
<evidence type="ECO:0000259" key="6">
    <source>
        <dbReference type="Pfam" id="PF00329"/>
    </source>
</evidence>
<feature type="binding site" evidence="5">
    <location>
        <position position="529"/>
    </location>
    <ligand>
        <name>Ni(2+)</name>
        <dbReference type="ChEBI" id="CHEBI:49786"/>
    </ligand>
</feature>
<dbReference type="InterPro" id="IPR029014">
    <property type="entry name" value="NiFe-Hase_large"/>
</dbReference>
<dbReference type="GO" id="GO:0005886">
    <property type="term" value="C:plasma membrane"/>
    <property type="evidence" value="ECO:0007669"/>
    <property type="project" value="UniProtKB-SubCell"/>
</dbReference>
<evidence type="ECO:0000256" key="4">
    <source>
        <dbReference type="ARBA" id="ARBA00023027"/>
    </source>
</evidence>
<dbReference type="Gene3D" id="3.30.460.80">
    <property type="entry name" value="NADH:ubiquinone oxidoreductase, 30kDa subunit"/>
    <property type="match status" value="1"/>
</dbReference>
<accession>A0A7C7DCL9</accession>
<keyword evidence="3" id="KW-0560">Oxidoreductase</keyword>
<dbReference type="InterPro" id="IPR037232">
    <property type="entry name" value="NADH_quin_OxRdtase_su_C/D-like"/>
</dbReference>
<dbReference type="GO" id="GO:0048038">
    <property type="term" value="F:quinone binding"/>
    <property type="evidence" value="ECO:0007669"/>
    <property type="project" value="InterPro"/>
</dbReference>
<comment type="caution">
    <text evidence="8">The sequence shown here is derived from an EMBL/GenBank/DDBJ whole genome shotgun (WGS) entry which is preliminary data.</text>
</comment>
<dbReference type="PROSITE" id="PS00542">
    <property type="entry name" value="COMPLEX1_30K"/>
    <property type="match status" value="1"/>
</dbReference>
<reference evidence="8 9" key="1">
    <citation type="journal article" date="2020" name="Biotechnol. Biofuels">
        <title>New insights from the biogas microbiome by comprehensive genome-resolved metagenomics of nearly 1600 species originating from multiple anaerobic digesters.</title>
        <authorList>
            <person name="Campanaro S."/>
            <person name="Treu L."/>
            <person name="Rodriguez-R L.M."/>
            <person name="Kovalovszki A."/>
            <person name="Ziels R.M."/>
            <person name="Maus I."/>
            <person name="Zhu X."/>
            <person name="Kougias P.G."/>
            <person name="Basile A."/>
            <person name="Luo G."/>
            <person name="Schluter A."/>
            <person name="Konstantinidis K.T."/>
            <person name="Angelidaki I."/>
        </authorList>
    </citation>
    <scope>NUCLEOTIDE SEQUENCE [LARGE SCALE GENOMIC DNA]</scope>
    <source>
        <strain evidence="8">AS05jafATM_4</strain>
    </source>
</reference>
<feature type="domain" description="NADH-quinone oxidoreductase subunit D" evidence="7">
    <location>
        <begin position="302"/>
        <end position="448"/>
    </location>
</feature>
<keyword evidence="5" id="KW-0460">Magnesium</keyword>
<keyword evidence="4" id="KW-0520">NAD</keyword>
<feature type="binding site" evidence="5">
    <location>
        <position position="220"/>
    </location>
    <ligand>
        <name>Mg(2+)</name>
        <dbReference type="ChEBI" id="CHEBI:18420"/>
    </ligand>
</feature>
<dbReference type="AlphaFoldDB" id="A0A7C7DCL9"/>
<comment type="cofactor">
    <cofactor evidence="5">
        <name>Ni(2+)</name>
        <dbReference type="ChEBI" id="CHEBI:49786"/>
    </cofactor>
</comment>
<feature type="binding site" evidence="5">
    <location>
        <position position="239"/>
    </location>
    <ligand>
        <name>Ni(2+)</name>
        <dbReference type="ChEBI" id="CHEBI:49786"/>
    </ligand>
</feature>
<keyword evidence="5" id="KW-0479">Metal-binding</keyword>
<evidence type="ECO:0000256" key="3">
    <source>
        <dbReference type="ARBA" id="ARBA00023002"/>
    </source>
</evidence>
<comment type="cofactor">
    <cofactor evidence="5">
        <name>Fe cation</name>
        <dbReference type="ChEBI" id="CHEBI:24875"/>
    </cofactor>
</comment>
<keyword evidence="5" id="KW-0408">Iron</keyword>